<feature type="region of interest" description="Disordered" evidence="1">
    <location>
        <begin position="28"/>
        <end position="55"/>
    </location>
</feature>
<keyword evidence="3" id="KW-1185">Reference proteome</keyword>
<sequence>VNNHDEAAPLPQSPPSSKVDMANLSVAAKWARSPQSEQRAIKKQRAQADETAHGTADHIWQSLTLEGDMRDNVLHFLSFPTNITYRKPDAELRVMDPFWSKATSNLRSQHR</sequence>
<evidence type="ECO:0000313" key="3">
    <source>
        <dbReference type="Proteomes" id="UP001140502"/>
    </source>
</evidence>
<feature type="non-terminal residue" evidence="2">
    <location>
        <position position="1"/>
    </location>
</feature>
<evidence type="ECO:0000256" key="1">
    <source>
        <dbReference type="SAM" id="MobiDB-lite"/>
    </source>
</evidence>
<reference evidence="2" key="1">
    <citation type="submission" date="2022-10" db="EMBL/GenBank/DDBJ databases">
        <title>Tapping the CABI collections for fungal endophytes: first genome assemblies for Collariella, Neodidymelliopsis, Ascochyta clinopodiicola, Didymella pomorum, Didymosphaeria variabile, Neocosmospora piperis and Neocucurbitaria cava.</title>
        <authorList>
            <person name="Hill R."/>
        </authorList>
    </citation>
    <scope>NUCLEOTIDE SEQUENCE</scope>
    <source>
        <strain evidence="2">IMI 366586</strain>
    </source>
</reference>
<protein>
    <submittedName>
        <fullName evidence="2">Uncharacterized protein</fullName>
    </submittedName>
</protein>
<name>A0A9W8W3A2_9HYPO</name>
<dbReference type="EMBL" id="JAPEUR010000462">
    <property type="protein sequence ID" value="KAJ4309110.1"/>
    <property type="molecule type" value="Genomic_DNA"/>
</dbReference>
<feature type="compositionally biased region" description="Basic and acidic residues" evidence="1">
    <location>
        <begin position="46"/>
        <end position="55"/>
    </location>
</feature>
<proteinExistence type="predicted"/>
<comment type="caution">
    <text evidence="2">The sequence shown here is derived from an EMBL/GenBank/DDBJ whole genome shotgun (WGS) entry which is preliminary data.</text>
</comment>
<accession>A0A9W8W3A2</accession>
<evidence type="ECO:0000313" key="2">
    <source>
        <dbReference type="EMBL" id="KAJ4309110.1"/>
    </source>
</evidence>
<organism evidence="2 3">
    <name type="scientific">Fusarium piperis</name>
    <dbReference type="NCBI Taxonomy" id="1435070"/>
    <lineage>
        <taxon>Eukaryota</taxon>
        <taxon>Fungi</taxon>
        <taxon>Dikarya</taxon>
        <taxon>Ascomycota</taxon>
        <taxon>Pezizomycotina</taxon>
        <taxon>Sordariomycetes</taxon>
        <taxon>Hypocreomycetidae</taxon>
        <taxon>Hypocreales</taxon>
        <taxon>Nectriaceae</taxon>
        <taxon>Fusarium</taxon>
        <taxon>Fusarium solani species complex</taxon>
    </lineage>
</organism>
<gene>
    <name evidence="2" type="ORF">N0V84_011695</name>
</gene>
<dbReference type="Proteomes" id="UP001140502">
    <property type="component" value="Unassembled WGS sequence"/>
</dbReference>
<dbReference type="AlphaFoldDB" id="A0A9W8W3A2"/>